<name>A0A3D8HAE9_9BACT</name>
<sequence>MRIFRTTESEPFVARTGRMEEFHNRLIKLSDPGIFFCRKGHAHLNIDLKEYDIVKNTQVIIQPGTILRLTESSDDFEVSYCYFSEQLLREITIHLEPSFFHFLKENPSFTFPDDCIEAINGLMIATEAIYLDREHRFRDIIIRNHLQCFLLSVYEKTHRWFTRKQIEGTDRKDQLFKRFIALVHKHCTTQREVGFYANELFITSRYLSAIVQEVTGKNAKHIIDMHVILEIKVMLESTDLSIQEIANRLQFPDQSFFGRYFKKHTGTSPLNYRRALG</sequence>
<dbReference type="SUPFAM" id="SSF51215">
    <property type="entry name" value="Regulatory protein AraC"/>
    <property type="match status" value="1"/>
</dbReference>
<dbReference type="InterPro" id="IPR018060">
    <property type="entry name" value="HTH_AraC"/>
</dbReference>
<dbReference type="SMART" id="SM00342">
    <property type="entry name" value="HTH_ARAC"/>
    <property type="match status" value="1"/>
</dbReference>
<proteinExistence type="predicted"/>
<evidence type="ECO:0000313" key="6">
    <source>
        <dbReference type="EMBL" id="RDU47963.1"/>
    </source>
</evidence>
<dbReference type="Pfam" id="PF12833">
    <property type="entry name" value="HTH_18"/>
    <property type="match status" value="1"/>
</dbReference>
<keyword evidence="2" id="KW-0238">DNA-binding</keyword>
<evidence type="ECO:0000259" key="4">
    <source>
        <dbReference type="PROSITE" id="PS01124"/>
    </source>
</evidence>
<dbReference type="EMBL" id="QREV01000053">
    <property type="protein sequence ID" value="RDU47963.1"/>
    <property type="molecule type" value="Genomic_DNA"/>
</dbReference>
<dbReference type="PANTHER" id="PTHR43280">
    <property type="entry name" value="ARAC-FAMILY TRANSCRIPTIONAL REGULATOR"/>
    <property type="match status" value="1"/>
</dbReference>
<dbReference type="Gene3D" id="1.10.10.60">
    <property type="entry name" value="Homeodomain-like"/>
    <property type="match status" value="1"/>
</dbReference>
<keyword evidence="1" id="KW-0805">Transcription regulation</keyword>
<comment type="caution">
    <text evidence="6">The sequence shown here is derived from an EMBL/GenBank/DDBJ whole genome shotgun (WGS) entry which is preliminary data.</text>
</comment>
<evidence type="ECO:0000313" key="8">
    <source>
        <dbReference type="Proteomes" id="UP000629596"/>
    </source>
</evidence>
<dbReference type="GO" id="GO:0003700">
    <property type="term" value="F:DNA-binding transcription factor activity"/>
    <property type="evidence" value="ECO:0007669"/>
    <property type="project" value="InterPro"/>
</dbReference>
<dbReference type="PANTHER" id="PTHR43280:SF32">
    <property type="entry name" value="TRANSCRIPTIONAL REGULATORY PROTEIN"/>
    <property type="match status" value="1"/>
</dbReference>
<dbReference type="Proteomes" id="UP000256321">
    <property type="component" value="Unassembled WGS sequence"/>
</dbReference>
<keyword evidence="3" id="KW-0804">Transcription</keyword>
<dbReference type="AlphaFoldDB" id="A0A3D8HAE9"/>
<dbReference type="InterPro" id="IPR037923">
    <property type="entry name" value="HTH-like"/>
</dbReference>
<dbReference type="SUPFAM" id="SSF46689">
    <property type="entry name" value="Homeodomain-like"/>
    <property type="match status" value="1"/>
</dbReference>
<dbReference type="EMBL" id="JACRTI010000053">
    <property type="protein sequence ID" value="MBC8603307.1"/>
    <property type="molecule type" value="Genomic_DNA"/>
</dbReference>
<evidence type="ECO:0000313" key="7">
    <source>
        <dbReference type="Proteomes" id="UP000256321"/>
    </source>
</evidence>
<dbReference type="PROSITE" id="PS01124">
    <property type="entry name" value="HTH_ARAC_FAMILY_2"/>
    <property type="match status" value="1"/>
</dbReference>
<organism evidence="6 7">
    <name type="scientific">Parabacteroides acidifaciens</name>
    <dbReference type="NCBI Taxonomy" id="2290935"/>
    <lineage>
        <taxon>Bacteria</taxon>
        <taxon>Pseudomonadati</taxon>
        <taxon>Bacteroidota</taxon>
        <taxon>Bacteroidia</taxon>
        <taxon>Bacteroidales</taxon>
        <taxon>Tannerellaceae</taxon>
        <taxon>Parabacteroides</taxon>
    </lineage>
</organism>
<evidence type="ECO:0000256" key="3">
    <source>
        <dbReference type="ARBA" id="ARBA00023163"/>
    </source>
</evidence>
<dbReference type="InterPro" id="IPR009057">
    <property type="entry name" value="Homeodomain-like_sf"/>
</dbReference>
<evidence type="ECO:0000313" key="5">
    <source>
        <dbReference type="EMBL" id="MBC8603307.1"/>
    </source>
</evidence>
<evidence type="ECO:0000256" key="1">
    <source>
        <dbReference type="ARBA" id="ARBA00023015"/>
    </source>
</evidence>
<protein>
    <submittedName>
        <fullName evidence="6">AraC family transcriptional regulator</fullName>
    </submittedName>
</protein>
<reference evidence="5 8" key="2">
    <citation type="submission" date="2020-08" db="EMBL/GenBank/DDBJ databases">
        <title>Genome public.</title>
        <authorList>
            <person name="Liu C."/>
            <person name="Sun Q."/>
        </authorList>
    </citation>
    <scope>NUCLEOTIDE SEQUENCE [LARGE SCALE GENOMIC DNA]</scope>
    <source>
        <strain evidence="5 8">426_9</strain>
    </source>
</reference>
<evidence type="ECO:0000256" key="2">
    <source>
        <dbReference type="ARBA" id="ARBA00023125"/>
    </source>
</evidence>
<accession>A0A3D8HAE9</accession>
<feature type="domain" description="HTH araC/xylS-type" evidence="4">
    <location>
        <begin position="177"/>
        <end position="275"/>
    </location>
</feature>
<reference evidence="6 7" key="1">
    <citation type="submission" date="2018-07" db="EMBL/GenBank/DDBJ databases">
        <title>Parabacteroides acidifaciens nov. sp., isolated from human feces.</title>
        <authorList>
            <person name="Wang Y.J."/>
        </authorList>
    </citation>
    <scope>NUCLEOTIDE SEQUENCE [LARGE SCALE GENOMIC DNA]</scope>
    <source>
        <strain evidence="6 7">426-9</strain>
    </source>
</reference>
<dbReference type="GO" id="GO:0043565">
    <property type="term" value="F:sequence-specific DNA binding"/>
    <property type="evidence" value="ECO:0007669"/>
    <property type="project" value="InterPro"/>
</dbReference>
<dbReference type="RefSeq" id="WP_115500800.1">
    <property type="nucleotide sequence ID" value="NZ_JACRTI010000053.1"/>
</dbReference>
<keyword evidence="8" id="KW-1185">Reference proteome</keyword>
<gene>
    <name evidence="6" type="ORF">DWU89_16860</name>
    <name evidence="5" type="ORF">H8784_16460</name>
</gene>
<dbReference type="Proteomes" id="UP000629596">
    <property type="component" value="Unassembled WGS sequence"/>
</dbReference>